<evidence type="ECO:0000256" key="2">
    <source>
        <dbReference type="ARBA" id="ARBA00022723"/>
    </source>
</evidence>
<dbReference type="InterPro" id="IPR036594">
    <property type="entry name" value="Meth_synthase_dom"/>
</dbReference>
<evidence type="ECO:0000259" key="4">
    <source>
        <dbReference type="PROSITE" id="PS51332"/>
    </source>
</evidence>
<name>A0A4P9C6N7_EUBML</name>
<dbReference type="SUPFAM" id="SSF52242">
    <property type="entry name" value="Cobalamin (vitamin B12)-binding domain"/>
    <property type="match status" value="1"/>
</dbReference>
<dbReference type="PANTHER" id="PTHR45833">
    <property type="entry name" value="METHIONINE SYNTHASE"/>
    <property type="match status" value="1"/>
</dbReference>
<dbReference type="Pfam" id="PF02310">
    <property type="entry name" value="B12-binding"/>
    <property type="match status" value="1"/>
</dbReference>
<evidence type="ECO:0000259" key="5">
    <source>
        <dbReference type="PROSITE" id="PS51337"/>
    </source>
</evidence>
<dbReference type="SUPFAM" id="SSF47644">
    <property type="entry name" value="Methionine synthase domain"/>
    <property type="match status" value="1"/>
</dbReference>
<proteinExistence type="inferred from homology"/>
<dbReference type="Gene3D" id="3.40.50.280">
    <property type="entry name" value="Cobalamin-binding domain"/>
    <property type="match status" value="1"/>
</dbReference>
<dbReference type="InterPro" id="IPR036724">
    <property type="entry name" value="Cobalamin-bd_sf"/>
</dbReference>
<evidence type="ECO:0000256" key="3">
    <source>
        <dbReference type="ARBA" id="ARBA00023285"/>
    </source>
</evidence>
<feature type="domain" description="B12-binding" evidence="4">
    <location>
        <begin position="89"/>
        <end position="220"/>
    </location>
</feature>
<dbReference type="GO" id="GO:0005829">
    <property type="term" value="C:cytosol"/>
    <property type="evidence" value="ECO:0007669"/>
    <property type="project" value="TreeGrafter"/>
</dbReference>
<gene>
    <name evidence="6" type="ORF">CPZ25_002625</name>
</gene>
<feature type="domain" description="B12-binding N-terminal" evidence="5">
    <location>
        <begin position="1"/>
        <end position="89"/>
    </location>
</feature>
<dbReference type="Proteomes" id="UP000218387">
    <property type="component" value="Chromosome"/>
</dbReference>
<reference evidence="6 7" key="1">
    <citation type="submission" date="2018-05" db="EMBL/GenBank/DDBJ databases">
        <title>Genome comparison of Eubacterium sp.</title>
        <authorList>
            <person name="Feng Y."/>
            <person name="Sanchez-Andrea I."/>
            <person name="Stams A.J.M."/>
            <person name="De Vos W.M."/>
        </authorList>
    </citation>
    <scope>NUCLEOTIDE SEQUENCE [LARGE SCALE GENOMIC DNA]</scope>
    <source>
        <strain evidence="6 7">YI</strain>
    </source>
</reference>
<keyword evidence="2" id="KW-0479">Metal-binding</keyword>
<dbReference type="InterPro" id="IPR050554">
    <property type="entry name" value="Met_Synthase/Corrinoid"/>
</dbReference>
<dbReference type="PROSITE" id="PS51337">
    <property type="entry name" value="B12_BINDING_NTER"/>
    <property type="match status" value="1"/>
</dbReference>
<dbReference type="PANTHER" id="PTHR45833:SF1">
    <property type="entry name" value="METHIONINE SYNTHASE"/>
    <property type="match status" value="1"/>
</dbReference>
<dbReference type="PROSITE" id="PS51332">
    <property type="entry name" value="B12_BINDING"/>
    <property type="match status" value="1"/>
</dbReference>
<dbReference type="EMBL" id="CP029487">
    <property type="protein sequence ID" value="QCT70255.1"/>
    <property type="molecule type" value="Genomic_DNA"/>
</dbReference>
<dbReference type="InterPro" id="IPR003759">
    <property type="entry name" value="Cbl-bd_cap"/>
</dbReference>
<dbReference type="GO" id="GO:0046653">
    <property type="term" value="P:tetrahydrofolate metabolic process"/>
    <property type="evidence" value="ECO:0007669"/>
    <property type="project" value="TreeGrafter"/>
</dbReference>
<dbReference type="RefSeq" id="WP_096920794.1">
    <property type="nucleotide sequence ID" value="NZ_CP029487.1"/>
</dbReference>
<dbReference type="GO" id="GO:0008705">
    <property type="term" value="F:methionine synthase activity"/>
    <property type="evidence" value="ECO:0007669"/>
    <property type="project" value="TreeGrafter"/>
</dbReference>
<dbReference type="Pfam" id="PF02607">
    <property type="entry name" value="B12-binding_2"/>
    <property type="match status" value="1"/>
</dbReference>
<dbReference type="GO" id="GO:0050667">
    <property type="term" value="P:homocysteine metabolic process"/>
    <property type="evidence" value="ECO:0007669"/>
    <property type="project" value="TreeGrafter"/>
</dbReference>
<protein>
    <submittedName>
        <fullName evidence="6">Cobalamin-binding protein</fullName>
    </submittedName>
</protein>
<evidence type="ECO:0000313" key="7">
    <source>
        <dbReference type="Proteomes" id="UP000218387"/>
    </source>
</evidence>
<dbReference type="GO" id="GO:0046872">
    <property type="term" value="F:metal ion binding"/>
    <property type="evidence" value="ECO:0007669"/>
    <property type="project" value="UniProtKB-KW"/>
</dbReference>
<dbReference type="InterPro" id="IPR006158">
    <property type="entry name" value="Cobalamin-bd"/>
</dbReference>
<dbReference type="CDD" id="cd02070">
    <property type="entry name" value="corrinoid_protein_B12-BD"/>
    <property type="match status" value="1"/>
</dbReference>
<dbReference type="FunFam" id="3.40.50.280:FF:000003">
    <property type="entry name" value="Dimethylamine methyltransferase corrinoid protein"/>
    <property type="match status" value="1"/>
</dbReference>
<dbReference type="KEGG" id="emt:CPZ25_002625"/>
<evidence type="ECO:0000313" key="6">
    <source>
        <dbReference type="EMBL" id="QCT70255.1"/>
    </source>
</evidence>
<accession>A0A4P9C6N7</accession>
<dbReference type="AlphaFoldDB" id="A0A4P9C6N7"/>
<dbReference type="Gene3D" id="1.10.1240.10">
    <property type="entry name" value="Methionine synthase domain"/>
    <property type="match status" value="1"/>
</dbReference>
<comment type="similarity">
    <text evidence="1">Belongs to the methylamine corrinoid protein family.</text>
</comment>
<keyword evidence="3" id="KW-0170">Cobalt</keyword>
<dbReference type="GO" id="GO:0031419">
    <property type="term" value="F:cobalamin binding"/>
    <property type="evidence" value="ECO:0007669"/>
    <property type="project" value="InterPro"/>
</dbReference>
<sequence length="222" mass="23847">MDQIIMEIQQGLVDGDAEYVKGKTEAALAREISPEAIIKKALIPTMDKIGREFREGDIYIPDVLMSSRAMHASLYVLKPLLTRAVSGHKGRVVIGTVAGDLHDIGKNMVTWSLQGEGYEVVDLGIDVPPATFVAAIRECQPDILAMSALLTTTIGEMRNVIQEVTDEGLRDKVKIIVGGGPVTQDFADEVGANGYGKDIFGAIDVVNQLLGRGSGYFGTSEV</sequence>
<organism evidence="6 7">
    <name type="scientific">Eubacterium maltosivorans</name>
    <dbReference type="NCBI Taxonomy" id="2041044"/>
    <lineage>
        <taxon>Bacteria</taxon>
        <taxon>Bacillati</taxon>
        <taxon>Bacillota</taxon>
        <taxon>Clostridia</taxon>
        <taxon>Eubacteriales</taxon>
        <taxon>Eubacteriaceae</taxon>
        <taxon>Eubacterium</taxon>
    </lineage>
</organism>
<evidence type="ECO:0000256" key="1">
    <source>
        <dbReference type="ARBA" id="ARBA00010854"/>
    </source>
</evidence>
<keyword evidence="7" id="KW-1185">Reference proteome</keyword>
<dbReference type="SMART" id="SM01018">
    <property type="entry name" value="B12-binding_2"/>
    <property type="match status" value="1"/>
</dbReference>